<gene>
    <name evidence="3" type="ORF">FB559_6159</name>
</gene>
<evidence type="ECO:0000256" key="1">
    <source>
        <dbReference type="SAM" id="SignalP"/>
    </source>
</evidence>
<dbReference type="Proteomes" id="UP000316096">
    <property type="component" value="Unassembled WGS sequence"/>
</dbReference>
<dbReference type="RefSeq" id="WP_141959990.1">
    <property type="nucleotide sequence ID" value="NZ_VFOZ01000001.1"/>
</dbReference>
<name>A0A543CTK6_9ACTN</name>
<dbReference type="AlphaFoldDB" id="A0A543CTK6"/>
<dbReference type="InterPro" id="IPR008964">
    <property type="entry name" value="Invasin/intimin_cell_adhesion"/>
</dbReference>
<dbReference type="InterPro" id="IPR017853">
    <property type="entry name" value="GH"/>
</dbReference>
<sequence>MRSLLSRHRTRAGVYAAATVAMTLTLGSLGTAHAASTSDTTVSYRGHRFTVPSTWKVIDLAKSPTTCVRFDRHAVYLGTPGTQQNCPSRARGRTEALLVQPAAPTGRAARVARNGTSRTYQATTDGIAVTATYGADRARIEKVLRSDALPVDAASAQRQPAAPAAVPADATSFQGKGFDACAAPSTGQMNAWKGPSPYGAVGVYIGGVNRSCDQPNLNAAWVTAQYGNGWRFFPLYVGLQVQRTDSCGSCELITDPAPQGADAARDVADQAAALGFAKGSVLYFDMESYDRGGSNTTRSMTFLDAWSDTLHQLGYRSGVYGQVSGVILDLVDAAGGGRYTMPDVIDFAHWDGDGGTGDSQIPANLWPDHQRIKQYQGGHNETYGGATINVDSDTLDVGAGGTTPPAKKDTKLAYAGPATVANGAAAKPSAKLTDADGKAVAGRPVTFTLGSGASAQTCKGTTDAQGQAGCTIDPVRQPLTGDATVPVKAEFAGDDAYNASNVTATVKLTYVTGRAYGLSATAPLVSVKPTPDTGEVRTADTTTVAPACTQNISTLLLSAKALCAKVAAGPGTVTSTANLQEASIGLVGLPVIGLSGVKASSTSTCTAQTGDVDMGLTVAGVPVTLGDTPNLNVDLGVLGTKLVVDEQTRNADGGLTVNAAHLTAPGIDIVVASSTSATHNCS</sequence>
<dbReference type="GO" id="GO:0005975">
    <property type="term" value="P:carbohydrate metabolic process"/>
    <property type="evidence" value="ECO:0007669"/>
    <property type="project" value="UniProtKB-ARBA"/>
</dbReference>
<dbReference type="Gene3D" id="3.20.20.80">
    <property type="entry name" value="Glycosidases"/>
    <property type="match status" value="1"/>
</dbReference>
<feature type="domain" description="Rv2525c-like glycoside hydrolase-like" evidence="2">
    <location>
        <begin position="190"/>
        <end position="394"/>
    </location>
</feature>
<reference evidence="3 4" key="1">
    <citation type="submission" date="2019-06" db="EMBL/GenBank/DDBJ databases">
        <title>Sequencing the genomes of 1000 actinobacteria strains.</title>
        <authorList>
            <person name="Klenk H.-P."/>
        </authorList>
    </citation>
    <scope>NUCLEOTIDE SEQUENCE [LARGE SCALE GENOMIC DNA]</scope>
    <source>
        <strain evidence="3 4">DSM 102200</strain>
    </source>
</reference>
<dbReference type="NCBIfam" id="NF040603">
    <property type="entry name" value="choice_anch_P"/>
    <property type="match status" value="1"/>
</dbReference>
<keyword evidence="1" id="KW-0732">Signal</keyword>
<accession>A0A543CTK6</accession>
<dbReference type="SUPFAM" id="SSF51445">
    <property type="entry name" value="(Trans)glycosidases"/>
    <property type="match status" value="1"/>
</dbReference>
<evidence type="ECO:0000313" key="4">
    <source>
        <dbReference type="Proteomes" id="UP000316096"/>
    </source>
</evidence>
<evidence type="ECO:0000259" key="2">
    <source>
        <dbReference type="Pfam" id="PF08924"/>
    </source>
</evidence>
<feature type="signal peptide" evidence="1">
    <location>
        <begin position="1"/>
        <end position="34"/>
    </location>
</feature>
<dbReference type="EMBL" id="VFOZ01000001">
    <property type="protein sequence ID" value="TQM00446.1"/>
    <property type="molecule type" value="Genomic_DNA"/>
</dbReference>
<organism evidence="3 4">
    <name type="scientific">Actinoallomurus bryophytorum</name>
    <dbReference type="NCBI Taxonomy" id="1490222"/>
    <lineage>
        <taxon>Bacteria</taxon>
        <taxon>Bacillati</taxon>
        <taxon>Actinomycetota</taxon>
        <taxon>Actinomycetes</taxon>
        <taxon>Streptosporangiales</taxon>
        <taxon>Thermomonosporaceae</taxon>
        <taxon>Actinoallomurus</taxon>
    </lineage>
</organism>
<proteinExistence type="predicted"/>
<dbReference type="OrthoDB" id="5171321at2"/>
<evidence type="ECO:0000313" key="3">
    <source>
        <dbReference type="EMBL" id="TQM00446.1"/>
    </source>
</evidence>
<dbReference type="SUPFAM" id="SSF49373">
    <property type="entry name" value="Invasin/intimin cell-adhesion fragments"/>
    <property type="match status" value="1"/>
</dbReference>
<dbReference type="InterPro" id="IPR013783">
    <property type="entry name" value="Ig-like_fold"/>
</dbReference>
<dbReference type="Gene3D" id="2.60.40.10">
    <property type="entry name" value="Immunoglobulins"/>
    <property type="match status" value="1"/>
</dbReference>
<comment type="caution">
    <text evidence="3">The sequence shown here is derived from an EMBL/GenBank/DDBJ whole genome shotgun (WGS) entry which is preliminary data.</text>
</comment>
<dbReference type="Pfam" id="PF08924">
    <property type="entry name" value="Rv2525c_GlyHyd-like"/>
    <property type="match status" value="1"/>
</dbReference>
<protein>
    <submittedName>
        <fullName evidence="3">Uncharacterized protein DUF1906</fullName>
    </submittedName>
</protein>
<keyword evidence="4" id="KW-1185">Reference proteome</keyword>
<feature type="chain" id="PRO_5022234799" evidence="1">
    <location>
        <begin position="35"/>
        <end position="682"/>
    </location>
</feature>
<dbReference type="InterPro" id="IPR015020">
    <property type="entry name" value="Rv2525c-like_Glyco_Hydro-like"/>
</dbReference>